<protein>
    <submittedName>
        <fullName evidence="1">Unannotated protein</fullName>
    </submittedName>
</protein>
<dbReference type="PANTHER" id="PTHR15364:SF0">
    <property type="entry name" value="2'-DEOXYNUCLEOSIDE 5'-PHOSPHATE N-HYDROLASE 1"/>
    <property type="match status" value="1"/>
</dbReference>
<organism evidence="1">
    <name type="scientific">freshwater metagenome</name>
    <dbReference type="NCBI Taxonomy" id="449393"/>
    <lineage>
        <taxon>unclassified sequences</taxon>
        <taxon>metagenomes</taxon>
        <taxon>ecological metagenomes</taxon>
    </lineage>
</organism>
<reference evidence="1" key="1">
    <citation type="submission" date="2020-05" db="EMBL/GenBank/DDBJ databases">
        <authorList>
            <person name="Chiriac C."/>
            <person name="Salcher M."/>
            <person name="Ghai R."/>
            <person name="Kavagutti S V."/>
        </authorList>
    </citation>
    <scope>NUCLEOTIDE SEQUENCE</scope>
</reference>
<dbReference type="PANTHER" id="PTHR15364">
    <property type="entry name" value="2'-DEOXYNUCLEOSIDE 5'-PHOSPHATE N-HYDROLASE 1"/>
    <property type="match status" value="1"/>
</dbReference>
<dbReference type="Gene3D" id="3.40.50.450">
    <property type="match status" value="1"/>
</dbReference>
<dbReference type="GO" id="GO:0009159">
    <property type="term" value="P:deoxyribonucleoside monophosphate catabolic process"/>
    <property type="evidence" value="ECO:0007669"/>
    <property type="project" value="TreeGrafter"/>
</dbReference>
<name>A0A6J6BUK3_9ZZZZ</name>
<evidence type="ECO:0000313" key="1">
    <source>
        <dbReference type="EMBL" id="CAB4542722.1"/>
    </source>
</evidence>
<dbReference type="SUPFAM" id="SSF52309">
    <property type="entry name" value="N-(deoxy)ribosyltransferase-like"/>
    <property type="match status" value="1"/>
</dbReference>
<proteinExistence type="predicted"/>
<dbReference type="InterPro" id="IPR007710">
    <property type="entry name" value="Nucleoside_deoxyribTrfase"/>
</dbReference>
<sequence length="147" mass="16705">MTATDRPYAYVAGPLFDEGERWFIEKIDQLVQDAGFETFLPHRDNPPKTAENVGEIFLNDKGGIDRCQVVVANLNGIMTDDGTAWEMGYAYAHNKFIIGLFTDWRARFPNGNEVVNLMMQCSINTLVRSLDELDIALREWRQNAVTS</sequence>
<accession>A0A6J6BUK3</accession>
<dbReference type="GO" id="GO:0070694">
    <property type="term" value="F:5-hydroxymethyl-dUMP N-hydrolase activity"/>
    <property type="evidence" value="ECO:0007669"/>
    <property type="project" value="TreeGrafter"/>
</dbReference>
<dbReference type="Pfam" id="PF05014">
    <property type="entry name" value="Nuc_deoxyrib_tr"/>
    <property type="match status" value="1"/>
</dbReference>
<gene>
    <name evidence="1" type="ORF">UFOPK1421_00741</name>
</gene>
<dbReference type="AlphaFoldDB" id="A0A6J6BUK3"/>
<dbReference type="EMBL" id="CAEZSL010000067">
    <property type="protein sequence ID" value="CAB4542722.1"/>
    <property type="molecule type" value="Genomic_DNA"/>
</dbReference>
<dbReference type="InterPro" id="IPR051239">
    <property type="entry name" value="2'-dNMP_N-hydrolase"/>
</dbReference>